<sequence length="29" mass="3350">MASVSCSLCARGHLRIRKIAKTKYCFMQF</sequence>
<dbReference type="AlphaFoldDB" id="A0A1R3H6C0"/>
<organism evidence="1 2">
    <name type="scientific">Corchorus olitorius</name>
    <dbReference type="NCBI Taxonomy" id="93759"/>
    <lineage>
        <taxon>Eukaryota</taxon>
        <taxon>Viridiplantae</taxon>
        <taxon>Streptophyta</taxon>
        <taxon>Embryophyta</taxon>
        <taxon>Tracheophyta</taxon>
        <taxon>Spermatophyta</taxon>
        <taxon>Magnoliopsida</taxon>
        <taxon>eudicotyledons</taxon>
        <taxon>Gunneridae</taxon>
        <taxon>Pentapetalae</taxon>
        <taxon>rosids</taxon>
        <taxon>malvids</taxon>
        <taxon>Malvales</taxon>
        <taxon>Malvaceae</taxon>
        <taxon>Grewioideae</taxon>
        <taxon>Apeibeae</taxon>
        <taxon>Corchorus</taxon>
    </lineage>
</organism>
<gene>
    <name evidence="1" type="ORF">COLO4_31000</name>
</gene>
<accession>A0A1R3H6C0</accession>
<dbReference type="EMBL" id="AWUE01020808">
    <property type="protein sequence ID" value="OMO65810.1"/>
    <property type="molecule type" value="Genomic_DNA"/>
</dbReference>
<evidence type="ECO:0000313" key="1">
    <source>
        <dbReference type="EMBL" id="OMO65810.1"/>
    </source>
</evidence>
<reference evidence="2" key="1">
    <citation type="submission" date="2013-09" db="EMBL/GenBank/DDBJ databases">
        <title>Corchorus olitorius genome sequencing.</title>
        <authorList>
            <person name="Alam M."/>
            <person name="Haque M.S."/>
            <person name="Islam M.S."/>
            <person name="Emdad E.M."/>
            <person name="Islam M.M."/>
            <person name="Ahmed B."/>
            <person name="Halim A."/>
            <person name="Hossen Q.M.M."/>
            <person name="Hossain M.Z."/>
            <person name="Ahmed R."/>
            <person name="Khan M.M."/>
            <person name="Islam R."/>
            <person name="Rashid M.M."/>
            <person name="Khan S.A."/>
            <person name="Rahman M.S."/>
            <person name="Alam M."/>
            <person name="Yahiya A.S."/>
            <person name="Khan M.S."/>
            <person name="Azam M.S."/>
            <person name="Haque T."/>
            <person name="Lashkar M.Z.H."/>
            <person name="Akhand A.I."/>
            <person name="Morshed G."/>
            <person name="Roy S."/>
            <person name="Uddin K.S."/>
            <person name="Rabeya T."/>
            <person name="Hossain A.S."/>
            <person name="Chowdhury A."/>
            <person name="Snigdha A.R."/>
            <person name="Mortoza M.S."/>
            <person name="Matin S.A."/>
            <person name="Hoque S.M.E."/>
            <person name="Islam M.K."/>
            <person name="Roy D.K."/>
            <person name="Haider R."/>
            <person name="Moosa M.M."/>
            <person name="Elias S.M."/>
            <person name="Hasan A.M."/>
            <person name="Jahan S."/>
            <person name="Shafiuddin M."/>
            <person name="Mahmood N."/>
            <person name="Shommy N.S."/>
        </authorList>
    </citation>
    <scope>NUCLEOTIDE SEQUENCE [LARGE SCALE GENOMIC DNA]</scope>
    <source>
        <strain evidence="2">cv. O-4</strain>
    </source>
</reference>
<protein>
    <submittedName>
        <fullName evidence="1">Uncharacterized protein</fullName>
    </submittedName>
</protein>
<evidence type="ECO:0000313" key="2">
    <source>
        <dbReference type="Proteomes" id="UP000187203"/>
    </source>
</evidence>
<comment type="caution">
    <text evidence="1">The sequence shown here is derived from an EMBL/GenBank/DDBJ whole genome shotgun (WGS) entry which is preliminary data.</text>
</comment>
<proteinExistence type="predicted"/>
<name>A0A1R3H6C0_9ROSI</name>
<dbReference type="Proteomes" id="UP000187203">
    <property type="component" value="Unassembled WGS sequence"/>
</dbReference>
<keyword evidence="2" id="KW-1185">Reference proteome</keyword>